<dbReference type="Proteomes" id="UP000230778">
    <property type="component" value="Unassembled WGS sequence"/>
</dbReference>
<sequence length="180" mass="20217">MEIVKVLNSKKGFTLIEVLVYVAVLSIIILAVSGFLTWTMRSNTKTKAMRETQDNARRAMEIMTYEIKEAKSIYTPTSVFDSHPGQLSLETTKYLPGGEETTYIDFYLCGTQLCLKKESQNPLALTSDRVEVNNLFFSQIITGGIPSVQIDLGINFKNPQNRPEYQASVNLKSTASLRSY</sequence>
<evidence type="ECO:0000313" key="2">
    <source>
        <dbReference type="EMBL" id="PIQ06794.1"/>
    </source>
</evidence>
<organism evidence="2 3">
    <name type="scientific">Candidatus Nealsonbacteria bacterium CG18_big_fil_WC_8_21_14_2_50_37_10</name>
    <dbReference type="NCBI Taxonomy" id="1974717"/>
    <lineage>
        <taxon>Bacteria</taxon>
        <taxon>Candidatus Nealsoniibacteriota</taxon>
    </lineage>
</organism>
<dbReference type="EMBL" id="PCUC01000089">
    <property type="protein sequence ID" value="PIQ06794.1"/>
    <property type="molecule type" value="Genomic_DNA"/>
</dbReference>
<evidence type="ECO:0008006" key="4">
    <source>
        <dbReference type="Google" id="ProtNLM"/>
    </source>
</evidence>
<dbReference type="AlphaFoldDB" id="A0A2H0FJC6"/>
<evidence type="ECO:0000313" key="3">
    <source>
        <dbReference type="Proteomes" id="UP000230778"/>
    </source>
</evidence>
<evidence type="ECO:0000256" key="1">
    <source>
        <dbReference type="SAM" id="Phobius"/>
    </source>
</evidence>
<protein>
    <recommendedName>
        <fullName evidence="4">Type II secretion system protein GspH</fullName>
    </recommendedName>
</protein>
<reference evidence="2 3" key="1">
    <citation type="submission" date="2017-09" db="EMBL/GenBank/DDBJ databases">
        <title>Depth-based differentiation of microbial function through sediment-hosted aquifers and enrichment of novel symbionts in the deep terrestrial subsurface.</title>
        <authorList>
            <person name="Probst A.J."/>
            <person name="Ladd B."/>
            <person name="Jarett J.K."/>
            <person name="Geller-Mcgrath D.E."/>
            <person name="Sieber C.M."/>
            <person name="Emerson J.B."/>
            <person name="Anantharaman K."/>
            <person name="Thomas B.C."/>
            <person name="Malmstrom R."/>
            <person name="Stieglmeier M."/>
            <person name="Klingl A."/>
            <person name="Woyke T."/>
            <person name="Ryan C.M."/>
            <person name="Banfield J.F."/>
        </authorList>
    </citation>
    <scope>NUCLEOTIDE SEQUENCE [LARGE SCALE GENOMIC DNA]</scope>
    <source>
        <strain evidence="2">CG18_big_fil_WC_8_21_14_2_50_37_10</strain>
    </source>
</reference>
<name>A0A2H0FJC6_9BACT</name>
<accession>A0A2H0FJC6</accession>
<gene>
    <name evidence="2" type="ORF">COW72_01610</name>
</gene>
<keyword evidence="1" id="KW-1133">Transmembrane helix</keyword>
<dbReference type="InterPro" id="IPR012902">
    <property type="entry name" value="N_methyl_site"/>
</dbReference>
<keyword evidence="1" id="KW-0472">Membrane</keyword>
<dbReference type="Pfam" id="PF07963">
    <property type="entry name" value="N_methyl"/>
    <property type="match status" value="1"/>
</dbReference>
<proteinExistence type="predicted"/>
<feature type="transmembrane region" description="Helical" evidence="1">
    <location>
        <begin position="18"/>
        <end position="40"/>
    </location>
</feature>
<comment type="caution">
    <text evidence="2">The sequence shown here is derived from an EMBL/GenBank/DDBJ whole genome shotgun (WGS) entry which is preliminary data.</text>
</comment>
<dbReference type="NCBIfam" id="TIGR02532">
    <property type="entry name" value="IV_pilin_GFxxxE"/>
    <property type="match status" value="1"/>
</dbReference>
<keyword evidence="1" id="KW-0812">Transmembrane</keyword>